<proteinExistence type="inferred from homology"/>
<reference evidence="6 7" key="1">
    <citation type="journal article" date="2006" name="Proc. Natl. Acad. Sci. U.S.A.">
        <title>Complete nucleotide sequence of the chlorarachniophyte nucleomorph: nature's smallest nucleus.</title>
        <authorList>
            <person name="Gilson P.R."/>
            <person name="Su V."/>
            <person name="Slamovits C.H."/>
            <person name="Reith M.E."/>
            <person name="Keeling P.J."/>
            <person name="McFadden G.I."/>
        </authorList>
    </citation>
    <scope>NUCLEOTIDE SEQUENCE [LARGE SCALE GENOMIC DNA]</scope>
    <source>
        <strain evidence="7">CCMP621</strain>
    </source>
</reference>
<dbReference type="Gene3D" id="3.10.290.70">
    <property type="match status" value="1"/>
</dbReference>
<dbReference type="RefSeq" id="XP_001712999.1">
    <property type="nucleotide sequence ID" value="XM_001712947.1"/>
</dbReference>
<dbReference type="EMBL" id="DQ158858">
    <property type="protein sequence ID" value="ABA27387.1"/>
    <property type="molecule type" value="Genomic_DNA"/>
</dbReference>
<dbReference type="GO" id="GO:0006412">
    <property type="term" value="P:translation"/>
    <property type="evidence" value="ECO:0007669"/>
    <property type="project" value="InterPro"/>
</dbReference>
<geneLocation type="nucleomorph" evidence="6"/>
<organism evidence="6 7">
    <name type="scientific">Bigelowiella natans</name>
    <name type="common">Pedinomonas minutissima</name>
    <name type="synonym">Chlorarachnion sp. (strain CCMP621)</name>
    <dbReference type="NCBI Taxonomy" id="227086"/>
    <lineage>
        <taxon>Eukaryota</taxon>
        <taxon>Sar</taxon>
        <taxon>Rhizaria</taxon>
        <taxon>Cercozoa</taxon>
        <taxon>Chlorarachniophyceae</taxon>
        <taxon>Bigelowiella</taxon>
    </lineage>
</organism>
<dbReference type="GO" id="GO:1990904">
    <property type="term" value="C:ribonucleoprotein complex"/>
    <property type="evidence" value="ECO:0007669"/>
    <property type="project" value="UniProtKB-KW"/>
</dbReference>
<dbReference type="NCBIfam" id="TIGR00307">
    <property type="entry name" value="eS8"/>
    <property type="match status" value="1"/>
</dbReference>
<dbReference type="InterPro" id="IPR022309">
    <property type="entry name" value="Ribosomal_Se8/biogenesis_NSA2"/>
</dbReference>
<dbReference type="Proteomes" id="UP000243425">
    <property type="component" value="Nucleomorph 3"/>
</dbReference>
<keyword evidence="2 4" id="KW-0689">Ribosomal protein</keyword>
<evidence type="ECO:0000256" key="3">
    <source>
        <dbReference type="ARBA" id="ARBA00023274"/>
    </source>
</evidence>
<dbReference type="PANTHER" id="PTHR10394">
    <property type="entry name" value="40S RIBOSOMAL PROTEIN S8"/>
    <property type="match status" value="1"/>
</dbReference>
<dbReference type="AlphaFoldDB" id="Q3LVX9"/>
<evidence type="ECO:0000256" key="1">
    <source>
        <dbReference type="ARBA" id="ARBA00005257"/>
    </source>
</evidence>
<keyword evidence="6" id="KW-0542">Nucleomorph</keyword>
<feature type="compositionally biased region" description="Basic residues" evidence="5">
    <location>
        <begin position="1"/>
        <end position="21"/>
    </location>
</feature>
<dbReference type="Pfam" id="PF01201">
    <property type="entry name" value="Ribosomal_S8e"/>
    <property type="match status" value="1"/>
</dbReference>
<sequence>MKKKKLTGGKKKKISKKKNHSKGNNPTNTVLRRANFIKMTRVRGGNFKFKAISLGKGSFQWKTMQLSKNSKILSVLYNQANLKLVQKRNLSKGTIIKIDSMPFIKTILTNQRSFIDLLKFQIDKMILLKLLNKGLLIARITSRPGQTGKINGTIMEDYDLKLFFRISRKMKKLIPY</sequence>
<protein>
    <recommendedName>
        <fullName evidence="4">40S ribosomal protein S8</fullName>
    </recommendedName>
</protein>
<dbReference type="GO" id="GO:0003735">
    <property type="term" value="F:structural constituent of ribosome"/>
    <property type="evidence" value="ECO:0007669"/>
    <property type="project" value="InterPro"/>
</dbReference>
<keyword evidence="3 4" id="KW-0687">Ribonucleoprotein</keyword>
<evidence type="ECO:0000313" key="6">
    <source>
        <dbReference type="EMBL" id="ABA27387.1"/>
    </source>
</evidence>
<dbReference type="InterPro" id="IPR001047">
    <property type="entry name" value="Ribosomal_eS8"/>
</dbReference>
<evidence type="ECO:0000256" key="5">
    <source>
        <dbReference type="SAM" id="MobiDB-lite"/>
    </source>
</evidence>
<gene>
    <name evidence="6" type="primary">rps8</name>
</gene>
<evidence type="ECO:0000256" key="4">
    <source>
        <dbReference type="RuleBase" id="RU000669"/>
    </source>
</evidence>
<dbReference type="GeneID" id="5788271"/>
<name>Q3LVX9_BIGNA</name>
<dbReference type="GO" id="GO:0005840">
    <property type="term" value="C:ribosome"/>
    <property type="evidence" value="ECO:0007669"/>
    <property type="project" value="UniProtKB-KW"/>
</dbReference>
<evidence type="ECO:0000313" key="7">
    <source>
        <dbReference type="Proteomes" id="UP000243425"/>
    </source>
</evidence>
<accession>Q3LVX9</accession>
<evidence type="ECO:0000256" key="2">
    <source>
        <dbReference type="ARBA" id="ARBA00022980"/>
    </source>
</evidence>
<comment type="similarity">
    <text evidence="1 4">Belongs to the eukaryotic ribosomal protein eS8 family.</text>
</comment>
<feature type="region of interest" description="Disordered" evidence="5">
    <location>
        <begin position="1"/>
        <end position="28"/>
    </location>
</feature>